<sequence>MDHQHLCAKCKALTLDDFEDGYLHSLVSYLLNQEDKNIGPCSLCALLLWSLRFDKTYLRNNSEDEVHLFLNPPPKHTYAKLQCIDVIVSSRTVSGFGWGPRGYDEPWHVGPPDSRYDIRRGRLTIYSERGSVNEANFKYRPLLENSQSAACFSLAKQWLDNCLQNHGSACQSGAKKLPTRLIDVGDSSMLPRLVITSQQYLPDPESTRYVALSYCWGRSTFLTTTSSNIGDFMTSIPWETIPKTIQDAIIVTRELGVQYLWADAFCILQGHDDAAYSDWQKESTNMHHIYQGACLTLSAAHGAHANEGLFHQRKIEPVQPCALQRSPKYPVKILVGPEPPHLLPHLEPLNTRAWTLQERLLSNRILSYGTAGLRWMCHQSLHHETAPKLGHQGFCIMETSNPGVESATVKRLQKDSPQWMLTEWKTIVEHFTQRNLTYITDKLPALSGLAQMAQNSCKDTYLAGLWLSELPQQLMWVHRGKRTQLGTTYNRQSQYRAPSWTWASVDGRVEFLHGYESLPEIVTTCSLTIEDTQHPRAMQKQPLKIFGVMRTLPSIRYEHSAKYYGGAEPVTDWISYSDALRTYLDDLKALPESQVRDTPDSPRMLLRPVLLFLGSKMVSEGASISGAFLDVSSYTINHLCSGSSAVCLLFSVVREE</sequence>
<proteinExistence type="predicted"/>
<evidence type="ECO:0000313" key="1">
    <source>
        <dbReference type="EMBL" id="KAF2476951.1"/>
    </source>
</evidence>
<gene>
    <name evidence="1" type="ORF">BDR25DRAFT_321483</name>
</gene>
<accession>A0ACB6RCT3</accession>
<dbReference type="EMBL" id="MU003493">
    <property type="protein sequence ID" value="KAF2476951.1"/>
    <property type="molecule type" value="Genomic_DNA"/>
</dbReference>
<keyword evidence="2" id="KW-1185">Reference proteome</keyword>
<comment type="caution">
    <text evidence="1">The sequence shown here is derived from an EMBL/GenBank/DDBJ whole genome shotgun (WGS) entry which is preliminary data.</text>
</comment>
<evidence type="ECO:0000313" key="2">
    <source>
        <dbReference type="Proteomes" id="UP000799755"/>
    </source>
</evidence>
<dbReference type="Proteomes" id="UP000799755">
    <property type="component" value="Unassembled WGS sequence"/>
</dbReference>
<organism evidence="1 2">
    <name type="scientific">Lindgomyces ingoldianus</name>
    <dbReference type="NCBI Taxonomy" id="673940"/>
    <lineage>
        <taxon>Eukaryota</taxon>
        <taxon>Fungi</taxon>
        <taxon>Dikarya</taxon>
        <taxon>Ascomycota</taxon>
        <taxon>Pezizomycotina</taxon>
        <taxon>Dothideomycetes</taxon>
        <taxon>Pleosporomycetidae</taxon>
        <taxon>Pleosporales</taxon>
        <taxon>Lindgomycetaceae</taxon>
        <taxon>Lindgomyces</taxon>
    </lineage>
</organism>
<reference evidence="1" key="1">
    <citation type="journal article" date="2020" name="Stud. Mycol.">
        <title>101 Dothideomycetes genomes: a test case for predicting lifestyles and emergence of pathogens.</title>
        <authorList>
            <person name="Haridas S."/>
            <person name="Albert R."/>
            <person name="Binder M."/>
            <person name="Bloem J."/>
            <person name="Labutti K."/>
            <person name="Salamov A."/>
            <person name="Andreopoulos B."/>
            <person name="Baker S."/>
            <person name="Barry K."/>
            <person name="Bills G."/>
            <person name="Bluhm B."/>
            <person name="Cannon C."/>
            <person name="Castanera R."/>
            <person name="Culley D."/>
            <person name="Daum C."/>
            <person name="Ezra D."/>
            <person name="Gonzalez J."/>
            <person name="Henrissat B."/>
            <person name="Kuo A."/>
            <person name="Liang C."/>
            <person name="Lipzen A."/>
            <person name="Lutzoni F."/>
            <person name="Magnuson J."/>
            <person name="Mondo S."/>
            <person name="Nolan M."/>
            <person name="Ohm R."/>
            <person name="Pangilinan J."/>
            <person name="Park H.-J."/>
            <person name="Ramirez L."/>
            <person name="Alfaro M."/>
            <person name="Sun H."/>
            <person name="Tritt A."/>
            <person name="Yoshinaga Y."/>
            <person name="Zwiers L.-H."/>
            <person name="Turgeon B."/>
            <person name="Goodwin S."/>
            <person name="Spatafora J."/>
            <person name="Crous P."/>
            <person name="Grigoriev I."/>
        </authorList>
    </citation>
    <scope>NUCLEOTIDE SEQUENCE</scope>
    <source>
        <strain evidence="1">ATCC 200398</strain>
    </source>
</reference>
<protein>
    <submittedName>
        <fullName evidence="1">HET-domain-containing protein</fullName>
    </submittedName>
</protein>
<name>A0ACB6RCT3_9PLEO</name>